<keyword evidence="3" id="KW-0238">DNA-binding</keyword>
<evidence type="ECO:0000313" key="6">
    <source>
        <dbReference type="EMBL" id="WXB03799.1"/>
    </source>
</evidence>
<dbReference type="Pfam" id="PF07638">
    <property type="entry name" value="Sigma70_ECF"/>
    <property type="match status" value="1"/>
</dbReference>
<dbReference type="PANTHER" id="PTHR43133:SF8">
    <property type="entry name" value="RNA POLYMERASE SIGMA FACTOR HI_1459-RELATED"/>
    <property type="match status" value="1"/>
</dbReference>
<dbReference type="Gene3D" id="1.10.10.10">
    <property type="entry name" value="Winged helix-like DNA-binding domain superfamily/Winged helix DNA-binding domain"/>
    <property type="match status" value="1"/>
</dbReference>
<evidence type="ECO:0000259" key="5">
    <source>
        <dbReference type="Pfam" id="PF07638"/>
    </source>
</evidence>
<keyword evidence="2" id="KW-0731">Sigma factor</keyword>
<protein>
    <submittedName>
        <fullName evidence="6">Sigma-70 family RNA polymerase sigma factor</fullName>
    </submittedName>
</protein>
<dbReference type="InterPro" id="IPR013325">
    <property type="entry name" value="RNA_pol_sigma_r2"/>
</dbReference>
<organism evidence="6 7">
    <name type="scientific">Pendulispora rubella</name>
    <dbReference type="NCBI Taxonomy" id="2741070"/>
    <lineage>
        <taxon>Bacteria</taxon>
        <taxon>Pseudomonadati</taxon>
        <taxon>Myxococcota</taxon>
        <taxon>Myxococcia</taxon>
        <taxon>Myxococcales</taxon>
        <taxon>Sorangiineae</taxon>
        <taxon>Pendulisporaceae</taxon>
        <taxon>Pendulispora</taxon>
    </lineage>
</organism>
<keyword evidence="1" id="KW-0805">Transcription regulation</keyword>
<dbReference type="InterPro" id="IPR053812">
    <property type="entry name" value="HTH_Sigma70_ECF-like"/>
</dbReference>
<dbReference type="InterPro" id="IPR014284">
    <property type="entry name" value="RNA_pol_sigma-70_dom"/>
</dbReference>
<feature type="domain" description="RNA polymerase sigma-70 ECF-like HTH" evidence="5">
    <location>
        <begin position="64"/>
        <end position="215"/>
    </location>
</feature>
<sequence length="242" mass="27832">MMNKPFGAGFPKTPPSAVIGVRSPDPVQRTQSLKIISRSYWKPIYKYVRLRWRKPPAEAEEITQEFFARALERTTFQSYDPGQARFRTFVRMCVDRLVVDMDRQHLAKKRGGEVTLLRLDFGLAEEEIEREAPVADPEAVFDAEWVKSLVETAVESLRTVCEREGRKVHFRAFELFHLRDDAERSTYETIASTLGISIGDVNNRLSYARREFRAALLEALRDCTGSEQEMQDEARIVLGLSL</sequence>
<dbReference type="NCBIfam" id="TIGR02937">
    <property type="entry name" value="sigma70-ECF"/>
    <property type="match status" value="1"/>
</dbReference>
<evidence type="ECO:0000256" key="2">
    <source>
        <dbReference type="ARBA" id="ARBA00023082"/>
    </source>
</evidence>
<keyword evidence="4" id="KW-0804">Transcription</keyword>
<evidence type="ECO:0000256" key="1">
    <source>
        <dbReference type="ARBA" id="ARBA00023015"/>
    </source>
</evidence>
<dbReference type="EMBL" id="CP089983">
    <property type="protein sequence ID" value="WXB03799.1"/>
    <property type="molecule type" value="Genomic_DNA"/>
</dbReference>
<dbReference type="InterPro" id="IPR036388">
    <property type="entry name" value="WH-like_DNA-bd_sf"/>
</dbReference>
<evidence type="ECO:0000313" key="7">
    <source>
        <dbReference type="Proteomes" id="UP001374803"/>
    </source>
</evidence>
<name>A0ABZ2KYP9_9BACT</name>
<dbReference type="Gene3D" id="1.10.1740.10">
    <property type="match status" value="1"/>
</dbReference>
<dbReference type="RefSeq" id="WP_394833434.1">
    <property type="nucleotide sequence ID" value="NZ_CP089929.1"/>
</dbReference>
<evidence type="ECO:0000256" key="4">
    <source>
        <dbReference type="ARBA" id="ARBA00023163"/>
    </source>
</evidence>
<dbReference type="PANTHER" id="PTHR43133">
    <property type="entry name" value="RNA POLYMERASE ECF-TYPE SIGMA FACTO"/>
    <property type="match status" value="1"/>
</dbReference>
<accession>A0ABZ2KYP9</accession>
<evidence type="ECO:0000256" key="3">
    <source>
        <dbReference type="ARBA" id="ARBA00023125"/>
    </source>
</evidence>
<dbReference type="SUPFAM" id="SSF88946">
    <property type="entry name" value="Sigma2 domain of RNA polymerase sigma factors"/>
    <property type="match status" value="1"/>
</dbReference>
<keyword evidence="7" id="KW-1185">Reference proteome</keyword>
<reference evidence="6" key="1">
    <citation type="submission" date="2021-12" db="EMBL/GenBank/DDBJ databases">
        <title>Discovery of the Pendulisporaceae a myxobacterial family with distinct sporulation behavior and unique specialized metabolism.</title>
        <authorList>
            <person name="Garcia R."/>
            <person name="Popoff A."/>
            <person name="Bader C.D."/>
            <person name="Loehr J."/>
            <person name="Walesch S."/>
            <person name="Walt C."/>
            <person name="Boldt J."/>
            <person name="Bunk B."/>
            <person name="Haeckl F.J.F.P.J."/>
            <person name="Gunesch A.P."/>
            <person name="Birkelbach J."/>
            <person name="Nuebel U."/>
            <person name="Pietschmann T."/>
            <person name="Bach T."/>
            <person name="Mueller R."/>
        </authorList>
    </citation>
    <scope>NUCLEOTIDE SEQUENCE</scope>
    <source>
        <strain evidence="6">MSr11367</strain>
    </source>
</reference>
<proteinExistence type="predicted"/>
<gene>
    <name evidence="6" type="ORF">LVJ94_43705</name>
</gene>
<dbReference type="InterPro" id="IPR039425">
    <property type="entry name" value="RNA_pol_sigma-70-like"/>
</dbReference>
<dbReference type="Proteomes" id="UP001374803">
    <property type="component" value="Chromosome"/>
</dbReference>